<feature type="domain" description="Enoyl reductase (ER)" evidence="5">
    <location>
        <begin position="13"/>
        <end position="323"/>
    </location>
</feature>
<gene>
    <name evidence="6" type="ORF">NEOLI_004347</name>
</gene>
<keyword evidence="1" id="KW-0521">NADP</keyword>
<evidence type="ECO:0000313" key="7">
    <source>
        <dbReference type="Proteomes" id="UP000186594"/>
    </source>
</evidence>
<dbReference type="SMART" id="SM00829">
    <property type="entry name" value="PKS_ER"/>
    <property type="match status" value="1"/>
</dbReference>
<evidence type="ECO:0000313" key="6">
    <source>
        <dbReference type="EMBL" id="OLL24163.1"/>
    </source>
</evidence>
<dbReference type="SUPFAM" id="SSF51735">
    <property type="entry name" value="NAD(P)-binding Rossmann-fold domains"/>
    <property type="match status" value="1"/>
</dbReference>
<dbReference type="PANTHER" id="PTHR48106">
    <property type="entry name" value="QUINONE OXIDOREDUCTASE PIG3-RELATED"/>
    <property type="match status" value="1"/>
</dbReference>
<dbReference type="GO" id="GO:0034599">
    <property type="term" value="P:cellular response to oxidative stress"/>
    <property type="evidence" value="ECO:0007669"/>
    <property type="project" value="EnsemblFungi"/>
</dbReference>
<evidence type="ECO:0000259" key="5">
    <source>
        <dbReference type="SMART" id="SM00829"/>
    </source>
</evidence>
<dbReference type="FunFam" id="3.40.50.720:FF:000053">
    <property type="entry name" value="Quinone oxidoreductase 1"/>
    <property type="match status" value="1"/>
</dbReference>
<accession>A0A1U7LNJ6</accession>
<dbReference type="InterPro" id="IPR013149">
    <property type="entry name" value="ADH-like_C"/>
</dbReference>
<evidence type="ECO:0000256" key="3">
    <source>
        <dbReference type="ARBA" id="ARBA00043088"/>
    </source>
</evidence>
<dbReference type="OMA" id="VDMSYSR"/>
<dbReference type="GO" id="GO:0032440">
    <property type="term" value="F:2-alkenal reductase [NAD(P)H] activity"/>
    <property type="evidence" value="ECO:0007669"/>
    <property type="project" value="EnsemblFungi"/>
</dbReference>
<dbReference type="GO" id="GO:0035925">
    <property type="term" value="F:mRNA 3'-UTR AU-rich region binding"/>
    <property type="evidence" value="ECO:0007669"/>
    <property type="project" value="EnsemblFungi"/>
</dbReference>
<evidence type="ECO:0000256" key="4">
    <source>
        <dbReference type="ARBA" id="ARBA00070796"/>
    </source>
</evidence>
<dbReference type="SUPFAM" id="SSF50129">
    <property type="entry name" value="GroES-like"/>
    <property type="match status" value="1"/>
</dbReference>
<dbReference type="InterPro" id="IPR011032">
    <property type="entry name" value="GroES-like_sf"/>
</dbReference>
<dbReference type="Gene3D" id="3.40.50.720">
    <property type="entry name" value="NAD(P)-binding Rossmann-like Domain"/>
    <property type="match status" value="1"/>
</dbReference>
<dbReference type="Pfam" id="PF00107">
    <property type="entry name" value="ADH_zinc_N"/>
    <property type="match status" value="1"/>
</dbReference>
<dbReference type="CDD" id="cd05286">
    <property type="entry name" value="QOR2"/>
    <property type="match status" value="1"/>
</dbReference>
<dbReference type="OrthoDB" id="48317at2759"/>
<dbReference type="InterPro" id="IPR036291">
    <property type="entry name" value="NAD(P)-bd_dom_sf"/>
</dbReference>
<dbReference type="Proteomes" id="UP000186594">
    <property type="component" value="Unassembled WGS sequence"/>
</dbReference>
<dbReference type="AlphaFoldDB" id="A0A1U7LNJ6"/>
<dbReference type="GO" id="GO:0008270">
    <property type="term" value="F:zinc ion binding"/>
    <property type="evidence" value="ECO:0007669"/>
    <property type="project" value="InterPro"/>
</dbReference>
<dbReference type="GO" id="GO:0070402">
    <property type="term" value="F:NADPH binding"/>
    <property type="evidence" value="ECO:0007669"/>
    <property type="project" value="TreeGrafter"/>
</dbReference>
<name>A0A1U7LNJ6_NEOID</name>
<dbReference type="InterPro" id="IPR020843">
    <property type="entry name" value="ER"/>
</dbReference>
<evidence type="ECO:0000256" key="2">
    <source>
        <dbReference type="ARBA" id="ARBA00023002"/>
    </source>
</evidence>
<sequence length="333" mass="36013">MIKTKAIQIESTGGPDVLKLVDLGLPAPTQDQIVVKNSFVGVNYIDTYFRRGMYPANLPHILGREAAGEIIETGSNIIEFKKGDRIAYLFGDAYSEYVLLQKIIPKDEVLPPDISDKVGAAALLQGLTALTLIREAYQAKKGDYILVHAAAGGMGLQLCQLLSSLGAHVIGTTSTSEKAALAQSNGAEFIINYTTEDVVEKVKEITNGVGVDAVLDGVGKDTFETSLECVKRKGTLISFGSASGVVPPISISRLSPKNVKLLRPSLFGYITTKAEWDRHSTDLIQLLQNGSLKIRIHEIYPLGEASRAHIDLESRGTTGKLLLQPYISQKYIA</sequence>
<dbReference type="Pfam" id="PF08240">
    <property type="entry name" value="ADH_N"/>
    <property type="match status" value="1"/>
</dbReference>
<dbReference type="GO" id="GO:0003960">
    <property type="term" value="F:quinone reductase (NADPH) activity"/>
    <property type="evidence" value="ECO:0007669"/>
    <property type="project" value="EnsemblFungi"/>
</dbReference>
<comment type="caution">
    <text evidence="6">The sequence shown here is derived from an EMBL/GenBank/DDBJ whole genome shotgun (WGS) entry which is preliminary data.</text>
</comment>
<dbReference type="InterPro" id="IPR047618">
    <property type="entry name" value="QOR-like"/>
</dbReference>
<keyword evidence="2" id="KW-0560">Oxidoreductase</keyword>
<dbReference type="STRING" id="1198029.A0A1U7LNJ6"/>
<dbReference type="InterPro" id="IPR013154">
    <property type="entry name" value="ADH-like_N"/>
</dbReference>
<dbReference type="EMBL" id="LXFE01000947">
    <property type="protein sequence ID" value="OLL24163.1"/>
    <property type="molecule type" value="Genomic_DNA"/>
</dbReference>
<dbReference type="PANTHER" id="PTHR48106:SF13">
    <property type="entry name" value="QUINONE OXIDOREDUCTASE-RELATED"/>
    <property type="match status" value="1"/>
</dbReference>
<protein>
    <recommendedName>
        <fullName evidence="4">Probable quinone oxidoreductase</fullName>
    </recommendedName>
    <alternativeName>
        <fullName evidence="3">NADPH:quinone reductase</fullName>
    </alternativeName>
</protein>
<dbReference type="PROSITE" id="PS01162">
    <property type="entry name" value="QOR_ZETA_CRYSTAL"/>
    <property type="match status" value="1"/>
</dbReference>
<organism evidence="6 7">
    <name type="scientific">Neolecta irregularis (strain DAH-3)</name>
    <dbReference type="NCBI Taxonomy" id="1198029"/>
    <lineage>
        <taxon>Eukaryota</taxon>
        <taxon>Fungi</taxon>
        <taxon>Dikarya</taxon>
        <taxon>Ascomycota</taxon>
        <taxon>Taphrinomycotina</taxon>
        <taxon>Neolectales</taxon>
        <taxon>Neolectaceae</taxon>
        <taxon>Neolecta</taxon>
    </lineage>
</organism>
<evidence type="ECO:0000256" key="1">
    <source>
        <dbReference type="ARBA" id="ARBA00022857"/>
    </source>
</evidence>
<dbReference type="Gene3D" id="3.90.180.10">
    <property type="entry name" value="Medium-chain alcohol dehydrogenases, catalytic domain"/>
    <property type="match status" value="1"/>
</dbReference>
<keyword evidence="7" id="KW-1185">Reference proteome</keyword>
<proteinExistence type="predicted"/>
<reference evidence="6 7" key="1">
    <citation type="submission" date="2016-04" db="EMBL/GenBank/DDBJ databases">
        <title>Evolutionary innovation and constraint leading to complex multicellularity in the Ascomycota.</title>
        <authorList>
            <person name="Cisse O."/>
            <person name="Nguyen A."/>
            <person name="Hewitt D.A."/>
            <person name="Jedd G."/>
            <person name="Stajich J.E."/>
        </authorList>
    </citation>
    <scope>NUCLEOTIDE SEQUENCE [LARGE SCALE GENOMIC DNA]</scope>
    <source>
        <strain evidence="6 7">DAH-3</strain>
    </source>
</reference>
<dbReference type="GO" id="GO:0005829">
    <property type="term" value="C:cytosol"/>
    <property type="evidence" value="ECO:0007669"/>
    <property type="project" value="TreeGrafter"/>
</dbReference>
<dbReference type="InterPro" id="IPR002364">
    <property type="entry name" value="Quin_OxRdtase/zeta-crystal_CS"/>
</dbReference>